<dbReference type="EMBL" id="AP025523">
    <property type="protein sequence ID" value="BDE07132.1"/>
    <property type="molecule type" value="Genomic_DNA"/>
</dbReference>
<dbReference type="Proteomes" id="UP001317532">
    <property type="component" value="Chromosome"/>
</dbReference>
<sequence length="75" mass="8254">MDPVPPPYDVARLRHLAGVEVRVRLHDGSAWTGWLRTDLLTDRSLSVYVWSHGGEGVTLYIDQIAEIVPTAISAG</sequence>
<reference evidence="1 2" key="1">
    <citation type="journal article" date="2022" name="ISME Commun">
        <title>Vulcanimicrobium alpinus gen. nov. sp. nov., the first cultivated representative of the candidate phylum 'Eremiobacterota', is a metabolically versatile aerobic anoxygenic phototroph.</title>
        <authorList>
            <person name="Yabe S."/>
            <person name="Muto K."/>
            <person name="Abe K."/>
            <person name="Yokota A."/>
            <person name="Staudigel H."/>
            <person name="Tebo B.M."/>
        </authorList>
    </citation>
    <scope>NUCLEOTIDE SEQUENCE [LARGE SCALE GENOMIC DNA]</scope>
    <source>
        <strain evidence="1 2">WC8-2</strain>
    </source>
</reference>
<protein>
    <submittedName>
        <fullName evidence="1">Uncharacterized protein</fullName>
    </submittedName>
</protein>
<accession>A0AAN1XZL5</accession>
<evidence type="ECO:0000313" key="2">
    <source>
        <dbReference type="Proteomes" id="UP001317532"/>
    </source>
</evidence>
<keyword evidence="2" id="KW-1185">Reference proteome</keyword>
<name>A0AAN1XZL5_UNVUL</name>
<proteinExistence type="predicted"/>
<dbReference type="RefSeq" id="WP_317994744.1">
    <property type="nucleotide sequence ID" value="NZ_AP025523.1"/>
</dbReference>
<evidence type="ECO:0000313" key="1">
    <source>
        <dbReference type="EMBL" id="BDE07132.1"/>
    </source>
</evidence>
<organism evidence="1 2">
    <name type="scientific">Vulcanimicrobium alpinum</name>
    <dbReference type="NCBI Taxonomy" id="3016050"/>
    <lineage>
        <taxon>Bacteria</taxon>
        <taxon>Bacillati</taxon>
        <taxon>Vulcanimicrobiota</taxon>
        <taxon>Vulcanimicrobiia</taxon>
        <taxon>Vulcanimicrobiales</taxon>
        <taxon>Vulcanimicrobiaceae</taxon>
        <taxon>Vulcanimicrobium</taxon>
    </lineage>
</organism>
<gene>
    <name evidence="1" type="ORF">WPS_24080</name>
</gene>
<dbReference type="AlphaFoldDB" id="A0AAN1XZL5"/>
<dbReference type="KEGG" id="vab:WPS_24080"/>